<dbReference type="InterPro" id="IPR002931">
    <property type="entry name" value="Transglutaminase-like"/>
</dbReference>
<name>A0ABT7BDC4_9CYAN</name>
<dbReference type="SUPFAM" id="SSF54001">
    <property type="entry name" value="Cysteine proteinases"/>
    <property type="match status" value="1"/>
</dbReference>
<accession>A0ABT7BDC4</accession>
<feature type="transmembrane region" description="Helical" evidence="2">
    <location>
        <begin position="137"/>
        <end position="154"/>
    </location>
</feature>
<feature type="region of interest" description="Disordered" evidence="1">
    <location>
        <begin position="254"/>
        <end position="290"/>
    </location>
</feature>
<dbReference type="PANTHER" id="PTHR42736">
    <property type="entry name" value="PROTEIN-GLUTAMINE GAMMA-GLUTAMYLTRANSFERASE"/>
    <property type="match status" value="1"/>
</dbReference>
<comment type="caution">
    <text evidence="4">The sequence shown here is derived from an EMBL/GenBank/DDBJ whole genome shotgun (WGS) entry which is preliminary data.</text>
</comment>
<feature type="transmembrane region" description="Helical" evidence="2">
    <location>
        <begin position="624"/>
        <end position="644"/>
    </location>
</feature>
<evidence type="ECO:0000259" key="3">
    <source>
        <dbReference type="SMART" id="SM00460"/>
    </source>
</evidence>
<feature type="transmembrane region" description="Helical" evidence="2">
    <location>
        <begin position="35"/>
        <end position="54"/>
    </location>
</feature>
<feature type="domain" description="Transglutaminase-like" evidence="3">
    <location>
        <begin position="517"/>
        <end position="588"/>
    </location>
</feature>
<keyword evidence="5" id="KW-1185">Reference proteome</keyword>
<dbReference type="PANTHER" id="PTHR42736:SF1">
    <property type="entry name" value="PROTEIN-GLUTAMINE GAMMA-GLUTAMYLTRANSFERASE"/>
    <property type="match status" value="1"/>
</dbReference>
<evidence type="ECO:0000256" key="2">
    <source>
        <dbReference type="SAM" id="Phobius"/>
    </source>
</evidence>
<dbReference type="InterPro" id="IPR038765">
    <property type="entry name" value="Papain-like_cys_pep_sf"/>
</dbReference>
<dbReference type="RefSeq" id="WP_283768860.1">
    <property type="nucleotide sequence ID" value="NZ_JAQOSO010000109.1"/>
</dbReference>
<dbReference type="Gene3D" id="3.10.620.30">
    <property type="match status" value="1"/>
</dbReference>
<dbReference type="Pfam" id="PF13559">
    <property type="entry name" value="DUF4129"/>
    <property type="match status" value="1"/>
</dbReference>
<evidence type="ECO:0000313" key="4">
    <source>
        <dbReference type="EMBL" id="MDJ1176584.1"/>
    </source>
</evidence>
<feature type="transmembrane region" description="Helical" evidence="2">
    <location>
        <begin position="213"/>
        <end position="231"/>
    </location>
</feature>
<organism evidence="4 5">
    <name type="scientific">Roseofilum capinflatum BLCC-M114</name>
    <dbReference type="NCBI Taxonomy" id="3022440"/>
    <lineage>
        <taxon>Bacteria</taxon>
        <taxon>Bacillati</taxon>
        <taxon>Cyanobacteriota</taxon>
        <taxon>Cyanophyceae</taxon>
        <taxon>Desertifilales</taxon>
        <taxon>Desertifilaceae</taxon>
        <taxon>Roseofilum</taxon>
        <taxon>Roseofilum capinflatum</taxon>
    </lineage>
</organism>
<feature type="transmembrane region" description="Helical" evidence="2">
    <location>
        <begin position="84"/>
        <end position="106"/>
    </location>
</feature>
<dbReference type="Pfam" id="PF11992">
    <property type="entry name" value="TgpA_N"/>
    <property type="match status" value="1"/>
</dbReference>
<evidence type="ECO:0000313" key="5">
    <source>
        <dbReference type="Proteomes" id="UP001235849"/>
    </source>
</evidence>
<feature type="transmembrane region" description="Helical" evidence="2">
    <location>
        <begin position="650"/>
        <end position="672"/>
    </location>
</feature>
<reference evidence="4 5" key="1">
    <citation type="submission" date="2023-01" db="EMBL/GenBank/DDBJ databases">
        <title>Novel diversity within Roseofilum (Cyanobacteria; Desertifilaceae) from marine benthic mats with descriptions of four novel species.</title>
        <authorList>
            <person name="Wang Y."/>
            <person name="Berthold D.E."/>
            <person name="Hu J."/>
            <person name="Lefler F.W."/>
            <person name="Laughinghouse H.D. IV."/>
        </authorList>
    </citation>
    <scope>NUCLEOTIDE SEQUENCE [LARGE SCALE GENOMIC DNA]</scope>
    <source>
        <strain evidence="4 5">BLCC-M114</strain>
    </source>
</reference>
<proteinExistence type="predicted"/>
<evidence type="ECO:0000256" key="1">
    <source>
        <dbReference type="SAM" id="MobiDB-lite"/>
    </source>
</evidence>
<keyword evidence="2" id="KW-0812">Transmembrane</keyword>
<keyword evidence="2" id="KW-1133">Transmembrane helix</keyword>
<dbReference type="Pfam" id="PF01841">
    <property type="entry name" value="Transglut_core"/>
    <property type="match status" value="1"/>
</dbReference>
<dbReference type="EMBL" id="JAQOSO010000109">
    <property type="protein sequence ID" value="MDJ1176584.1"/>
    <property type="molecule type" value="Genomic_DNA"/>
</dbReference>
<gene>
    <name evidence="4" type="ORF">PMG25_21080</name>
</gene>
<dbReference type="InterPro" id="IPR025403">
    <property type="entry name" value="TgpA-like_C"/>
</dbReference>
<dbReference type="InterPro" id="IPR052901">
    <property type="entry name" value="Bact_TGase-like"/>
</dbReference>
<feature type="transmembrane region" description="Helical" evidence="2">
    <location>
        <begin position="159"/>
        <end position="177"/>
    </location>
</feature>
<feature type="transmembrane region" description="Helical" evidence="2">
    <location>
        <begin position="60"/>
        <end position="77"/>
    </location>
</feature>
<protein>
    <submittedName>
        <fullName evidence="4">DUF3488 and DUF4129 domain-containing transglutaminase family protein</fullName>
    </submittedName>
</protein>
<dbReference type="Proteomes" id="UP001235849">
    <property type="component" value="Unassembled WGS sequence"/>
</dbReference>
<dbReference type="InterPro" id="IPR021878">
    <property type="entry name" value="TgpA_N"/>
</dbReference>
<dbReference type="SMART" id="SM00460">
    <property type="entry name" value="TGc"/>
    <property type="match status" value="1"/>
</dbReference>
<keyword evidence="2" id="KW-0472">Membrane</keyword>
<sequence length="780" mass="88651">MANSSGTRQRANLPFLSDLWKRLERLPKPVAEESMFLRILVQALVSVGIMATDVAAGTQMSLWAVPVGMIGALWSWYRRRDRNVVTKFAIAIGMLIALFVFFGNLFTQLNDTRLVLAELLVHLQVLHSFDLPRRKDLGYSMIIGLILIGVAATLSQTLAFSPLLFVFLAIALPTLVLDYRSRLGLSPLTWTRKRRSSSDNRLSLAPELAPKQLGLMLLVILGLGMALFAAFPRVPGYQFRNFPVSAPPMMEEEDQSFQGLPGTITNPETAEDGEGEGAGEGGDAPREGAGQMDETFYYGFNSQINQNLRGELTPQVMLRVRSQAEGFWRVLGFDHYTGQGWEIRQEDTALVERPGWSYKFDLPRSHSLARSREIVQTYTVVERLPNLIPALYQAEDLYFPTREVGMDKHGGLRSPLNLREGLTYTVISEVPYRDRSILREASTDYSQEIRDLYLQIPPEIADRIRQKTEEALATSENPLTDPYEKSLYLAQYLKQRYSLQPQLPFFDESEDLVEAFLFKYQGGYPDHFSTTLTVMLRAIGIPARLAVGFGPGEFNPFTGLYVVRNTDAFGLTEVYFPEYGWFAFDPIPGHPLIPPSIADYQSFSVLRQFWNWVAGWLPSPVKNAFTAIGAFIMTVLVRSLIRLWQLISNGWTGFFIGAILAIALSFAVWVLFKQWQQWRRQRWLSKLHPMERIYQEYLGILREAGYPKHPAQTPQEYAHSLRGKYGSEAAQVIDEIPQAYVKWRYGGIETQSIPDLQQGLQQLKQRSRQRKLQTQDAIKN</sequence>